<dbReference type="GO" id="GO:0005524">
    <property type="term" value="F:ATP binding"/>
    <property type="evidence" value="ECO:0007669"/>
    <property type="project" value="UniProtKB-KW"/>
</dbReference>
<dbReference type="InterPro" id="IPR050628">
    <property type="entry name" value="SNF2_RAD54_helicase_TF"/>
</dbReference>
<dbReference type="GO" id="GO:0016787">
    <property type="term" value="F:hydrolase activity"/>
    <property type="evidence" value="ECO:0007669"/>
    <property type="project" value="UniProtKB-KW"/>
</dbReference>
<proteinExistence type="predicted"/>
<gene>
    <name evidence="5" type="ORF">OLEA9_D000833</name>
</gene>
<accession>A0A8S0RYV3</accession>
<dbReference type="PANTHER" id="PTHR45626">
    <property type="entry name" value="TRANSCRIPTION TERMINATION FACTOR 2-RELATED"/>
    <property type="match status" value="1"/>
</dbReference>
<dbReference type="InterPro" id="IPR027417">
    <property type="entry name" value="P-loop_NTPase"/>
</dbReference>
<evidence type="ECO:0000313" key="5">
    <source>
        <dbReference type="EMBL" id="CAA2985428.1"/>
    </source>
</evidence>
<evidence type="ECO:0000313" key="6">
    <source>
        <dbReference type="Proteomes" id="UP000594638"/>
    </source>
</evidence>
<evidence type="ECO:0000256" key="1">
    <source>
        <dbReference type="ARBA" id="ARBA00022741"/>
    </source>
</evidence>
<name>A0A8S0RYV3_OLEEU</name>
<keyword evidence="2" id="KW-0378">Hydrolase</keyword>
<organism evidence="5 6">
    <name type="scientific">Olea europaea subsp. europaea</name>
    <dbReference type="NCBI Taxonomy" id="158383"/>
    <lineage>
        <taxon>Eukaryota</taxon>
        <taxon>Viridiplantae</taxon>
        <taxon>Streptophyta</taxon>
        <taxon>Embryophyta</taxon>
        <taxon>Tracheophyta</taxon>
        <taxon>Spermatophyta</taxon>
        <taxon>Magnoliopsida</taxon>
        <taxon>eudicotyledons</taxon>
        <taxon>Gunneridae</taxon>
        <taxon>Pentapetalae</taxon>
        <taxon>asterids</taxon>
        <taxon>lamiids</taxon>
        <taxon>Lamiales</taxon>
        <taxon>Oleaceae</taxon>
        <taxon>Oleeae</taxon>
        <taxon>Olea</taxon>
    </lineage>
</organism>
<dbReference type="OrthoDB" id="2018268at2759"/>
<reference evidence="5 6" key="1">
    <citation type="submission" date="2019-12" db="EMBL/GenBank/DDBJ databases">
        <authorList>
            <person name="Alioto T."/>
            <person name="Alioto T."/>
            <person name="Gomez Garrido J."/>
        </authorList>
    </citation>
    <scope>NUCLEOTIDE SEQUENCE [LARGE SCALE GENOMIC DNA]</scope>
</reference>
<evidence type="ECO:0000256" key="3">
    <source>
        <dbReference type="ARBA" id="ARBA00022840"/>
    </source>
</evidence>
<dbReference type="AlphaFoldDB" id="A0A8S0RYV3"/>
<dbReference type="InterPro" id="IPR000330">
    <property type="entry name" value="SNF2_N"/>
</dbReference>
<dbReference type="GO" id="GO:0005634">
    <property type="term" value="C:nucleus"/>
    <property type="evidence" value="ECO:0007669"/>
    <property type="project" value="TreeGrafter"/>
</dbReference>
<feature type="domain" description="SNF2 N-terminal" evidence="4">
    <location>
        <begin position="1"/>
        <end position="140"/>
    </location>
</feature>
<sequence>MGMGKTVQAISLVLKKRAIRRHELQTSSTTLPSSSTTLPKVCPMISTTLVICPLAVCKQWVSEIDSCTSEGSTRALLYEGTDRKKKVYQFSDYDFVITAYTTLEVDYRYLILPKTSGENEKGPDCSILHSVQWDRIILDEVSH</sequence>
<dbReference type="GO" id="GO:0006289">
    <property type="term" value="P:nucleotide-excision repair"/>
    <property type="evidence" value="ECO:0007669"/>
    <property type="project" value="TreeGrafter"/>
</dbReference>
<dbReference type="GO" id="GO:0008094">
    <property type="term" value="F:ATP-dependent activity, acting on DNA"/>
    <property type="evidence" value="ECO:0007669"/>
    <property type="project" value="TreeGrafter"/>
</dbReference>
<dbReference type="Proteomes" id="UP000594638">
    <property type="component" value="Unassembled WGS sequence"/>
</dbReference>
<feature type="non-terminal residue" evidence="5">
    <location>
        <position position="143"/>
    </location>
</feature>
<dbReference type="EMBL" id="CACTIH010003807">
    <property type="protein sequence ID" value="CAA2985428.1"/>
    <property type="molecule type" value="Genomic_DNA"/>
</dbReference>
<keyword evidence="1" id="KW-0547">Nucleotide-binding</keyword>
<evidence type="ECO:0000256" key="2">
    <source>
        <dbReference type="ARBA" id="ARBA00022801"/>
    </source>
</evidence>
<comment type="caution">
    <text evidence="5">The sequence shown here is derived from an EMBL/GenBank/DDBJ whole genome shotgun (WGS) entry which is preliminary data.</text>
</comment>
<keyword evidence="6" id="KW-1185">Reference proteome</keyword>
<protein>
    <submittedName>
        <fullName evidence="5">DNA repair RAD16</fullName>
    </submittedName>
</protein>
<dbReference type="PANTHER" id="PTHR45626:SF12">
    <property type="entry name" value="DNA REPAIR PROTEIN RAD16"/>
    <property type="match status" value="1"/>
</dbReference>
<evidence type="ECO:0000259" key="4">
    <source>
        <dbReference type="Pfam" id="PF00176"/>
    </source>
</evidence>
<dbReference type="SUPFAM" id="SSF52540">
    <property type="entry name" value="P-loop containing nucleoside triphosphate hydrolases"/>
    <property type="match status" value="1"/>
</dbReference>
<dbReference type="Gene3D" id="3.40.50.10810">
    <property type="entry name" value="Tandem AAA-ATPase domain"/>
    <property type="match status" value="1"/>
</dbReference>
<dbReference type="Pfam" id="PF00176">
    <property type="entry name" value="SNF2-rel_dom"/>
    <property type="match status" value="1"/>
</dbReference>
<keyword evidence="3" id="KW-0067">ATP-binding</keyword>
<dbReference type="Gramene" id="OE9D000833T1">
    <property type="protein sequence ID" value="OE9D000833C1"/>
    <property type="gene ID" value="OE9D000833"/>
</dbReference>
<dbReference type="InterPro" id="IPR038718">
    <property type="entry name" value="SNF2-like_sf"/>
</dbReference>